<dbReference type="EC" id="4.1.2.-" evidence="1"/>
<dbReference type="Gene3D" id="3.20.20.70">
    <property type="entry name" value="Aldolase class I"/>
    <property type="match status" value="1"/>
</dbReference>
<dbReference type="SUPFAM" id="SSF51569">
    <property type="entry name" value="Aldolase"/>
    <property type="match status" value="1"/>
</dbReference>
<dbReference type="GO" id="GO:0004332">
    <property type="term" value="F:fructose-bisphosphate aldolase activity"/>
    <property type="evidence" value="ECO:0007669"/>
    <property type="project" value="InterPro"/>
</dbReference>
<keyword evidence="2" id="KW-1185">Reference proteome</keyword>
<dbReference type="SMART" id="SM01133">
    <property type="entry name" value="DeoC"/>
    <property type="match status" value="1"/>
</dbReference>
<reference evidence="1 2" key="1">
    <citation type="submission" date="2015-06" db="EMBL/GenBank/DDBJ databases">
        <title>Genome sequence of the organohalide-respiring Dehalogenimonas alkenigignens type strain (IP3-3T).</title>
        <authorList>
            <person name="Key T.A."/>
            <person name="Richmond D.P."/>
            <person name="Bowman K.S."/>
            <person name="Cho Y.-J."/>
            <person name="Chun J."/>
            <person name="da Costa M.S."/>
            <person name="Rainey F.A."/>
            <person name="Moe W.M."/>
        </authorList>
    </citation>
    <scope>NUCLEOTIDE SEQUENCE [LARGE SCALE GENOMIC DNA]</scope>
    <source>
        <strain evidence="1 2">IP3-3</strain>
    </source>
</reference>
<dbReference type="STRING" id="1217799.DEALK_08040"/>
<evidence type="ECO:0000313" key="2">
    <source>
        <dbReference type="Proteomes" id="UP000053947"/>
    </source>
</evidence>
<dbReference type="InterPro" id="IPR050456">
    <property type="entry name" value="DeoC/FbaB_aldolase"/>
</dbReference>
<dbReference type="PANTHER" id="PTHR47916:SF1">
    <property type="entry name" value="3-HYDROXY-5-PHOSPHONOOXYPENTANE-2,4-DIONE THIOLASE"/>
    <property type="match status" value="1"/>
</dbReference>
<dbReference type="InterPro" id="IPR013785">
    <property type="entry name" value="Aldolase_TIM"/>
</dbReference>
<dbReference type="PIRSF" id="PIRSF038992">
    <property type="entry name" value="Aldolase_Ia"/>
    <property type="match status" value="1"/>
</dbReference>
<comment type="caution">
    <text evidence="1">The sequence shown here is derived from an EMBL/GenBank/DDBJ whole genome shotgun (WGS) entry which is preliminary data.</text>
</comment>
<proteinExistence type="predicted"/>
<dbReference type="EMBL" id="LFDV01000002">
    <property type="protein sequence ID" value="KTB47959.1"/>
    <property type="molecule type" value="Genomic_DNA"/>
</dbReference>
<organism evidence="1 2">
    <name type="scientific">Dehalogenimonas alkenigignens</name>
    <dbReference type="NCBI Taxonomy" id="1217799"/>
    <lineage>
        <taxon>Bacteria</taxon>
        <taxon>Bacillati</taxon>
        <taxon>Chloroflexota</taxon>
        <taxon>Dehalococcoidia</taxon>
        <taxon>Dehalococcoidales</taxon>
        <taxon>Dehalococcoidaceae</taxon>
        <taxon>Dehalogenimonas</taxon>
    </lineage>
</organism>
<dbReference type="Proteomes" id="UP000053947">
    <property type="component" value="Unassembled WGS sequence"/>
</dbReference>
<evidence type="ECO:0000313" key="1">
    <source>
        <dbReference type="EMBL" id="KTB47959.1"/>
    </source>
</evidence>
<dbReference type="RefSeq" id="WP_058438915.1">
    <property type="nucleotide sequence ID" value="NZ_KQ758903.1"/>
</dbReference>
<dbReference type="AlphaFoldDB" id="A0A0W0GHC0"/>
<name>A0A0W0GHC0_9CHLR</name>
<gene>
    <name evidence="1" type="ORF">DEALK_08040</name>
</gene>
<dbReference type="NCBIfam" id="NF006081">
    <property type="entry name" value="PRK08227.1"/>
    <property type="match status" value="1"/>
</dbReference>
<dbReference type="Pfam" id="PF01791">
    <property type="entry name" value="DeoC"/>
    <property type="match status" value="1"/>
</dbReference>
<dbReference type="PANTHER" id="PTHR47916">
    <property type="entry name" value="FRUCTOSE-BISPHOSPHATE ALDOLASE CLASS 1"/>
    <property type="match status" value="1"/>
</dbReference>
<dbReference type="PATRIC" id="fig|1217799.6.peg.827"/>
<dbReference type="InterPro" id="IPR041720">
    <property type="entry name" value="FbaB-like"/>
</dbReference>
<protein>
    <submittedName>
        <fullName evidence="1">DhnA-type fructose-1,6-bisphosphate aldolase or related enzyme</fullName>
        <ecNumber evidence="1">4.1.2.-</ecNumber>
    </submittedName>
</protein>
<sequence>MDFGMANRLSRIFRSDGRTVMLAVDHGYFQGPTTGLAEFGACIPPLAAEADCLFITRGMLRSCIDPGLNASICLRVSGGPSILGELSREEVVVSVEEALRLNAAAVGMSIFVGAPDEERTVASLGRLVSEAELYGLPVMAVTAVGKDMTRDARYLGLACRMAAEAGARLVKTYYCDNFEKVVSGCPVPVVIAGGKKMPEMEALQMTGEALKAGARGVDMGRNIFQSDNPAGMLRAVKAMVHDQATAEQAFDIYRDG</sequence>
<dbReference type="OrthoDB" id="5915071at2"/>
<keyword evidence="1" id="KW-0456">Lyase</keyword>
<dbReference type="InterPro" id="IPR002915">
    <property type="entry name" value="DeoC/FbaB/LacD_aldolase"/>
</dbReference>
<accession>A0A0W0GHC0</accession>